<dbReference type="AlphaFoldDB" id="A0AAD7GI51"/>
<sequence>MRGPPQRAPCISKASSKCPGDGLLGGEDRVLSTRNGSAPGRRAGRPPAAAREPGAIQAPRQNLAEHARVQVGGATCARPAAHNSTEKVPPRASTTRRRLVGGRAAPRSAHVEGTEDGDGAQREGGAGGERGGRCVRRRGHLNGPARWALRTTSCAGSTWRFCVSRCVPACAPWPRGARRCSEQSRLSKLEAGSEKQG</sequence>
<feature type="region of interest" description="Disordered" evidence="1">
    <location>
        <begin position="76"/>
        <end position="138"/>
    </location>
</feature>
<gene>
    <name evidence="2" type="ORF">B0H17DRAFT_647681</name>
</gene>
<name>A0AAD7GI51_MYCRO</name>
<dbReference type="EMBL" id="JARKIE010000075">
    <property type="protein sequence ID" value="KAJ7689058.1"/>
    <property type="molecule type" value="Genomic_DNA"/>
</dbReference>
<organism evidence="2 3">
    <name type="scientific">Mycena rosella</name>
    <name type="common">Pink bonnet</name>
    <name type="synonym">Agaricus rosellus</name>
    <dbReference type="NCBI Taxonomy" id="1033263"/>
    <lineage>
        <taxon>Eukaryota</taxon>
        <taxon>Fungi</taxon>
        <taxon>Dikarya</taxon>
        <taxon>Basidiomycota</taxon>
        <taxon>Agaricomycotina</taxon>
        <taxon>Agaricomycetes</taxon>
        <taxon>Agaricomycetidae</taxon>
        <taxon>Agaricales</taxon>
        <taxon>Marasmiineae</taxon>
        <taxon>Mycenaceae</taxon>
        <taxon>Mycena</taxon>
    </lineage>
</organism>
<proteinExistence type="predicted"/>
<evidence type="ECO:0000313" key="2">
    <source>
        <dbReference type="EMBL" id="KAJ7689058.1"/>
    </source>
</evidence>
<evidence type="ECO:0000256" key="1">
    <source>
        <dbReference type="SAM" id="MobiDB-lite"/>
    </source>
</evidence>
<comment type="caution">
    <text evidence="2">The sequence shown here is derived from an EMBL/GenBank/DDBJ whole genome shotgun (WGS) entry which is preliminary data.</text>
</comment>
<dbReference type="Proteomes" id="UP001221757">
    <property type="component" value="Unassembled WGS sequence"/>
</dbReference>
<feature type="region of interest" description="Disordered" evidence="1">
    <location>
        <begin position="1"/>
        <end position="61"/>
    </location>
</feature>
<feature type="compositionally biased region" description="Low complexity" evidence="1">
    <location>
        <begin position="36"/>
        <end position="55"/>
    </location>
</feature>
<evidence type="ECO:0000313" key="3">
    <source>
        <dbReference type="Proteomes" id="UP001221757"/>
    </source>
</evidence>
<reference evidence="2" key="1">
    <citation type="submission" date="2023-03" db="EMBL/GenBank/DDBJ databases">
        <title>Massive genome expansion in bonnet fungi (Mycena s.s.) driven by repeated elements and novel gene families across ecological guilds.</title>
        <authorList>
            <consortium name="Lawrence Berkeley National Laboratory"/>
            <person name="Harder C.B."/>
            <person name="Miyauchi S."/>
            <person name="Viragh M."/>
            <person name="Kuo A."/>
            <person name="Thoen E."/>
            <person name="Andreopoulos B."/>
            <person name="Lu D."/>
            <person name="Skrede I."/>
            <person name="Drula E."/>
            <person name="Henrissat B."/>
            <person name="Morin E."/>
            <person name="Kohler A."/>
            <person name="Barry K."/>
            <person name="LaButti K."/>
            <person name="Morin E."/>
            <person name="Salamov A."/>
            <person name="Lipzen A."/>
            <person name="Mereny Z."/>
            <person name="Hegedus B."/>
            <person name="Baldrian P."/>
            <person name="Stursova M."/>
            <person name="Weitz H."/>
            <person name="Taylor A."/>
            <person name="Grigoriev I.V."/>
            <person name="Nagy L.G."/>
            <person name="Martin F."/>
            <person name="Kauserud H."/>
        </authorList>
    </citation>
    <scope>NUCLEOTIDE SEQUENCE</scope>
    <source>
        <strain evidence="2">CBHHK067</strain>
    </source>
</reference>
<accession>A0AAD7GI51</accession>
<keyword evidence="3" id="KW-1185">Reference proteome</keyword>
<protein>
    <submittedName>
        <fullName evidence="2">Uncharacterized protein</fullName>
    </submittedName>
</protein>